<gene>
    <name evidence="7" type="ORF">SpAn4DRAFT_1621</name>
</gene>
<name>A0A0U1KVR2_9FIRM</name>
<sequence>MADLKLVYGALSLDDAEYRLEEFGEKWGKKYPQIVKSWEANWTELSTYFKYPEEVRRLIYTTNAVEGFHRMLRKYTKTKTIYPTDDAVRKSVFLSIQEITKKWSMPVRDWGIIIGQLMIFFDGRFQRSLSA</sequence>
<dbReference type="InterPro" id="IPR001207">
    <property type="entry name" value="Transposase_mutator"/>
</dbReference>
<protein>
    <recommendedName>
        <fullName evidence="6">Mutator family transposase</fullName>
    </recommendedName>
</protein>
<keyword evidence="8" id="KW-1185">Reference proteome</keyword>
<dbReference type="GO" id="GO:0003677">
    <property type="term" value="F:DNA binding"/>
    <property type="evidence" value="ECO:0007669"/>
    <property type="project" value="UniProtKB-UniRule"/>
</dbReference>
<evidence type="ECO:0000256" key="3">
    <source>
        <dbReference type="ARBA" id="ARBA00022578"/>
    </source>
</evidence>
<reference evidence="8" key="1">
    <citation type="submission" date="2015-03" db="EMBL/GenBank/DDBJ databases">
        <authorList>
            <person name="Nijsse Bart"/>
        </authorList>
    </citation>
    <scope>NUCLEOTIDE SEQUENCE [LARGE SCALE GENOMIC DNA]</scope>
</reference>
<evidence type="ECO:0000256" key="5">
    <source>
        <dbReference type="ARBA" id="ARBA00023172"/>
    </source>
</evidence>
<dbReference type="Pfam" id="PF00872">
    <property type="entry name" value="Transposase_mut"/>
    <property type="match status" value="1"/>
</dbReference>
<organism evidence="7 8">
    <name type="scientific">Sporomusa ovata</name>
    <dbReference type="NCBI Taxonomy" id="2378"/>
    <lineage>
        <taxon>Bacteria</taxon>
        <taxon>Bacillati</taxon>
        <taxon>Bacillota</taxon>
        <taxon>Negativicutes</taxon>
        <taxon>Selenomonadales</taxon>
        <taxon>Sporomusaceae</taxon>
        <taxon>Sporomusa</taxon>
    </lineage>
</organism>
<dbReference type="GO" id="GO:0004803">
    <property type="term" value="F:transposase activity"/>
    <property type="evidence" value="ECO:0007669"/>
    <property type="project" value="UniProtKB-UniRule"/>
</dbReference>
<keyword evidence="5 6" id="KW-0233">DNA recombination</keyword>
<comment type="function">
    <text evidence="1 6">Required for the transposition of the insertion element.</text>
</comment>
<comment type="similarity">
    <text evidence="2 6">Belongs to the transposase mutator family.</text>
</comment>
<dbReference type="PANTHER" id="PTHR33217">
    <property type="entry name" value="TRANSPOSASE FOR INSERTION SEQUENCE ELEMENT IS1081"/>
    <property type="match status" value="1"/>
</dbReference>
<evidence type="ECO:0000256" key="4">
    <source>
        <dbReference type="ARBA" id="ARBA00023125"/>
    </source>
</evidence>
<keyword evidence="3 6" id="KW-0815">Transposition</keyword>
<keyword evidence="6" id="KW-0814">Transposable element</keyword>
<evidence type="ECO:0000256" key="1">
    <source>
        <dbReference type="ARBA" id="ARBA00002190"/>
    </source>
</evidence>
<dbReference type="PANTHER" id="PTHR33217:SF8">
    <property type="entry name" value="MUTATOR FAMILY TRANSPOSASE"/>
    <property type="match status" value="1"/>
</dbReference>
<evidence type="ECO:0000313" key="8">
    <source>
        <dbReference type="Proteomes" id="UP000049855"/>
    </source>
</evidence>
<proteinExistence type="inferred from homology"/>
<dbReference type="AlphaFoldDB" id="A0A0U1KVR2"/>
<accession>A0A0U1KVR2</accession>
<dbReference type="GO" id="GO:0006313">
    <property type="term" value="P:DNA transposition"/>
    <property type="evidence" value="ECO:0007669"/>
    <property type="project" value="UniProtKB-UniRule"/>
</dbReference>
<evidence type="ECO:0000313" key="7">
    <source>
        <dbReference type="EMBL" id="CQR71219.1"/>
    </source>
</evidence>
<dbReference type="Proteomes" id="UP000049855">
    <property type="component" value="Unassembled WGS sequence"/>
</dbReference>
<evidence type="ECO:0000256" key="6">
    <source>
        <dbReference type="RuleBase" id="RU365089"/>
    </source>
</evidence>
<dbReference type="EMBL" id="CTRP01000003">
    <property type="protein sequence ID" value="CQR71219.1"/>
    <property type="molecule type" value="Genomic_DNA"/>
</dbReference>
<evidence type="ECO:0000256" key="2">
    <source>
        <dbReference type="ARBA" id="ARBA00010961"/>
    </source>
</evidence>
<keyword evidence="4 6" id="KW-0238">DNA-binding</keyword>